<name>A0A921U9W2_SORBI</name>
<dbReference type="EMBL" id="CM027686">
    <property type="protein sequence ID" value="KAG0522985.1"/>
    <property type="molecule type" value="Genomic_DNA"/>
</dbReference>
<accession>A0A921U9W2</accession>
<evidence type="ECO:0000313" key="2">
    <source>
        <dbReference type="Proteomes" id="UP000807115"/>
    </source>
</evidence>
<evidence type="ECO:0000313" key="1">
    <source>
        <dbReference type="EMBL" id="KAG0522985.1"/>
    </source>
</evidence>
<sequence>MKVEEQFALVLTKQEEQSKRISKGNWCLNDIHALVEDLKAAKDEFKQWRSLVDNKVADTHDWINSLHQQLEALKSSLVATSFYLLGD</sequence>
<protein>
    <submittedName>
        <fullName evidence="1">Uncharacterized protein</fullName>
    </submittedName>
</protein>
<reference evidence="1" key="2">
    <citation type="submission" date="2020-10" db="EMBL/GenBank/DDBJ databases">
        <authorList>
            <person name="Cooper E.A."/>
            <person name="Brenton Z.W."/>
            <person name="Flinn B.S."/>
            <person name="Jenkins J."/>
            <person name="Shu S."/>
            <person name="Flowers D."/>
            <person name="Luo F."/>
            <person name="Wang Y."/>
            <person name="Xia P."/>
            <person name="Barry K."/>
            <person name="Daum C."/>
            <person name="Lipzen A."/>
            <person name="Yoshinaga Y."/>
            <person name="Schmutz J."/>
            <person name="Saski C."/>
            <person name="Vermerris W."/>
            <person name="Kresovich S."/>
        </authorList>
    </citation>
    <scope>NUCLEOTIDE SEQUENCE</scope>
</reference>
<organism evidence="1 2">
    <name type="scientific">Sorghum bicolor</name>
    <name type="common">Sorghum</name>
    <name type="synonym">Sorghum vulgare</name>
    <dbReference type="NCBI Taxonomy" id="4558"/>
    <lineage>
        <taxon>Eukaryota</taxon>
        <taxon>Viridiplantae</taxon>
        <taxon>Streptophyta</taxon>
        <taxon>Embryophyta</taxon>
        <taxon>Tracheophyta</taxon>
        <taxon>Spermatophyta</taxon>
        <taxon>Magnoliopsida</taxon>
        <taxon>Liliopsida</taxon>
        <taxon>Poales</taxon>
        <taxon>Poaceae</taxon>
        <taxon>PACMAD clade</taxon>
        <taxon>Panicoideae</taxon>
        <taxon>Andropogonodae</taxon>
        <taxon>Andropogoneae</taxon>
        <taxon>Sorghinae</taxon>
        <taxon>Sorghum</taxon>
    </lineage>
</organism>
<gene>
    <name evidence="1" type="ORF">BDA96_07G084500</name>
</gene>
<reference evidence="1" key="1">
    <citation type="journal article" date="2019" name="BMC Genomics">
        <title>A new reference genome for Sorghum bicolor reveals high levels of sequence similarity between sweet and grain genotypes: implications for the genetics of sugar metabolism.</title>
        <authorList>
            <person name="Cooper E.A."/>
            <person name="Brenton Z.W."/>
            <person name="Flinn B.S."/>
            <person name="Jenkins J."/>
            <person name="Shu S."/>
            <person name="Flowers D."/>
            <person name="Luo F."/>
            <person name="Wang Y."/>
            <person name="Xia P."/>
            <person name="Barry K."/>
            <person name="Daum C."/>
            <person name="Lipzen A."/>
            <person name="Yoshinaga Y."/>
            <person name="Schmutz J."/>
            <person name="Saski C."/>
            <person name="Vermerris W."/>
            <person name="Kresovich S."/>
        </authorList>
    </citation>
    <scope>NUCLEOTIDE SEQUENCE</scope>
</reference>
<dbReference type="AlphaFoldDB" id="A0A921U9W2"/>
<comment type="caution">
    <text evidence="1">The sequence shown here is derived from an EMBL/GenBank/DDBJ whole genome shotgun (WGS) entry which is preliminary data.</text>
</comment>
<proteinExistence type="predicted"/>
<dbReference type="Proteomes" id="UP000807115">
    <property type="component" value="Chromosome 7"/>
</dbReference>